<feature type="region of interest" description="Disordered" evidence="1">
    <location>
        <begin position="23"/>
        <end position="75"/>
    </location>
</feature>
<sequence length="200" mass="21186">MPMSARSPLFLLGALALGASLASACTPGSSRSSPPDTTAAATAPEAPEDPSPKRPSVAPSSPTDTASRSVSQRLADASVAARAKQALARHRTLRRFDFSPSAVRGRLVLRGDVDTREQYREAERVAAALDAVRAVANEVTVDGRPVASADPSSAGTAYHTVRRGDTLSEIARRYGVSVQQLRRLNDQTSSLQPGERIRVR</sequence>
<feature type="signal peptide" evidence="2">
    <location>
        <begin position="1"/>
        <end position="24"/>
    </location>
</feature>
<dbReference type="PANTHER" id="PTHR33734">
    <property type="entry name" value="LYSM DOMAIN-CONTAINING GPI-ANCHORED PROTEIN 2"/>
    <property type="match status" value="1"/>
</dbReference>
<organism evidence="5 6">
    <name type="scientific">Salinibacter ruber</name>
    <dbReference type="NCBI Taxonomy" id="146919"/>
    <lineage>
        <taxon>Bacteria</taxon>
        <taxon>Pseudomonadati</taxon>
        <taxon>Rhodothermota</taxon>
        <taxon>Rhodothermia</taxon>
        <taxon>Rhodothermales</taxon>
        <taxon>Salinibacteraceae</taxon>
        <taxon>Salinibacter</taxon>
    </lineage>
</organism>
<evidence type="ECO:0000256" key="1">
    <source>
        <dbReference type="SAM" id="MobiDB-lite"/>
    </source>
</evidence>
<dbReference type="PROSITE" id="PS50914">
    <property type="entry name" value="BON"/>
    <property type="match status" value="1"/>
</dbReference>
<evidence type="ECO:0000313" key="6">
    <source>
        <dbReference type="Proteomes" id="UP001155010"/>
    </source>
</evidence>
<evidence type="ECO:0000259" key="4">
    <source>
        <dbReference type="PROSITE" id="PS51782"/>
    </source>
</evidence>
<reference evidence="5" key="1">
    <citation type="submission" date="2022-08" db="EMBL/GenBank/DDBJ databases">
        <title>Genomic Encyclopedia of Type Strains, Phase V (KMG-V): Genome sequencing to study the core and pangenomes of soil and plant-associated prokaryotes.</title>
        <authorList>
            <person name="Whitman W."/>
        </authorList>
    </citation>
    <scope>NUCLEOTIDE SEQUENCE</scope>
    <source>
        <strain evidence="5">SP2017</strain>
    </source>
</reference>
<dbReference type="InterPro" id="IPR018392">
    <property type="entry name" value="LysM"/>
</dbReference>
<dbReference type="Pfam" id="PF01476">
    <property type="entry name" value="LysM"/>
    <property type="match status" value="1"/>
</dbReference>
<evidence type="ECO:0000313" key="5">
    <source>
        <dbReference type="EMBL" id="MCS3950292.1"/>
    </source>
</evidence>
<dbReference type="AlphaFoldDB" id="A0A9X2U5W9"/>
<dbReference type="Gene3D" id="3.10.350.10">
    <property type="entry name" value="LysM domain"/>
    <property type="match status" value="1"/>
</dbReference>
<name>A0A9X2U5W9_9BACT</name>
<evidence type="ECO:0000259" key="3">
    <source>
        <dbReference type="PROSITE" id="PS50914"/>
    </source>
</evidence>
<dbReference type="EMBL" id="JANUBB010000001">
    <property type="protein sequence ID" value="MCS3950292.1"/>
    <property type="molecule type" value="Genomic_DNA"/>
</dbReference>
<gene>
    <name evidence="5" type="ORF">GGP83_000218</name>
</gene>
<feature type="compositionally biased region" description="Polar residues" evidence="1">
    <location>
        <begin position="58"/>
        <end position="72"/>
    </location>
</feature>
<dbReference type="SMART" id="SM00257">
    <property type="entry name" value="LysM"/>
    <property type="match status" value="1"/>
</dbReference>
<dbReference type="Pfam" id="PF04972">
    <property type="entry name" value="BON"/>
    <property type="match status" value="1"/>
</dbReference>
<dbReference type="PROSITE" id="PS51782">
    <property type="entry name" value="LYSM"/>
    <property type="match status" value="1"/>
</dbReference>
<feature type="domain" description="BON" evidence="3">
    <location>
        <begin position="75"/>
        <end position="143"/>
    </location>
</feature>
<accession>A0A9X2U5W9</accession>
<dbReference type="Proteomes" id="UP001155010">
    <property type="component" value="Unassembled WGS sequence"/>
</dbReference>
<dbReference type="SUPFAM" id="SSF54106">
    <property type="entry name" value="LysM domain"/>
    <property type="match status" value="1"/>
</dbReference>
<protein>
    <submittedName>
        <fullName evidence="5">LysM repeat protein</fullName>
    </submittedName>
</protein>
<feature type="compositionally biased region" description="Low complexity" evidence="1">
    <location>
        <begin position="32"/>
        <end position="45"/>
    </location>
</feature>
<dbReference type="Gene3D" id="3.30.1340.30">
    <property type="match status" value="1"/>
</dbReference>
<keyword evidence="2" id="KW-0732">Signal</keyword>
<feature type="domain" description="LysM" evidence="4">
    <location>
        <begin position="157"/>
        <end position="200"/>
    </location>
</feature>
<proteinExistence type="predicted"/>
<feature type="chain" id="PRO_5040720395" evidence="2">
    <location>
        <begin position="25"/>
        <end position="200"/>
    </location>
</feature>
<dbReference type="PROSITE" id="PS51257">
    <property type="entry name" value="PROKAR_LIPOPROTEIN"/>
    <property type="match status" value="1"/>
</dbReference>
<comment type="caution">
    <text evidence="5">The sequence shown here is derived from an EMBL/GenBank/DDBJ whole genome shotgun (WGS) entry which is preliminary data.</text>
</comment>
<dbReference type="InterPro" id="IPR007055">
    <property type="entry name" value="BON_dom"/>
</dbReference>
<dbReference type="PANTHER" id="PTHR33734:SF22">
    <property type="entry name" value="MEMBRANE-BOUND LYTIC MUREIN TRANSGLYCOSYLASE D"/>
    <property type="match status" value="1"/>
</dbReference>
<dbReference type="InterPro" id="IPR036779">
    <property type="entry name" value="LysM_dom_sf"/>
</dbReference>
<evidence type="ECO:0000256" key="2">
    <source>
        <dbReference type="SAM" id="SignalP"/>
    </source>
</evidence>
<dbReference type="CDD" id="cd00118">
    <property type="entry name" value="LysM"/>
    <property type="match status" value="1"/>
</dbReference>